<evidence type="ECO:0000313" key="2">
    <source>
        <dbReference type="EMBL" id="KEY74075.1"/>
    </source>
</evidence>
<feature type="compositionally biased region" description="Basic and acidic residues" evidence="1">
    <location>
        <begin position="155"/>
        <end position="175"/>
    </location>
</feature>
<feature type="compositionally biased region" description="Basic and acidic residues" evidence="1">
    <location>
        <begin position="209"/>
        <end position="219"/>
    </location>
</feature>
<feature type="compositionally biased region" description="Basic and acidic residues" evidence="1">
    <location>
        <begin position="625"/>
        <end position="642"/>
    </location>
</feature>
<feature type="region of interest" description="Disordered" evidence="1">
    <location>
        <begin position="719"/>
        <end position="782"/>
    </location>
</feature>
<dbReference type="HOGENOM" id="CLU_358495_0_0_1"/>
<proteinExistence type="predicted"/>
<feature type="non-terminal residue" evidence="2">
    <location>
        <position position="782"/>
    </location>
</feature>
<feature type="region of interest" description="Disordered" evidence="1">
    <location>
        <begin position="609"/>
        <end position="660"/>
    </location>
</feature>
<evidence type="ECO:0000256" key="1">
    <source>
        <dbReference type="SAM" id="MobiDB-lite"/>
    </source>
</evidence>
<protein>
    <submittedName>
        <fullName evidence="2">Uncharacterized protein</fullName>
    </submittedName>
</protein>
<feature type="compositionally biased region" description="Basic and acidic residues" evidence="1">
    <location>
        <begin position="278"/>
        <end position="299"/>
    </location>
</feature>
<dbReference type="AlphaFoldDB" id="A0A084B946"/>
<dbReference type="EMBL" id="KL647674">
    <property type="protein sequence ID" value="KEY74075.1"/>
    <property type="molecule type" value="Genomic_DNA"/>
</dbReference>
<keyword evidence="3" id="KW-1185">Reference proteome</keyword>
<sequence length="782" mass="87155">MADQAKVERVARQIARFDKSEHQQRSNITKEDWLRIQKLGVDHDERVNNEAEYLKPWYTKDGAFLKDLEDWRKSVPISEASEESDGGENGSDLSFKSQQSETALSQDPRGRPEEQNTPFQTPAHQPQSEQPPVSNTSGLARYFSLFSGDKNPAQSEERPPPETDIHTSSIQDKDPGTPPNPPKEVPTMQDKDSIGALPETPRGSNPAQSEERPPPEKDIPTSFIQDKALGAPPEPPRGLNPTESPPLEKEVPTSSIQEKDPPGALPEPPRGRYPTRSEPPRGRDTMHSEERQLTKEDVLTRQANVETIDPFLKDESFSHPETPVNTSKPAGRARQPYVETPTSDSPESSRDGDTAREKRKAFPNIPILPSRKAAVAGGNGGGGDSSQAFNLNDQGENRNEHDRGDGGGEGSGKVANPGGNVNDLEWENAVNPELWEKDHPPGQKGKMERPPWLDRGFDCSIDTVPAPSKFPYLWHWVHDNDGILRMALFRGKTRKNSLAFSIPGPNGSRMTILSASRLPDLENTFHLYDKRLETVPYGTKSFLARIDIGQTPPHEVAFSKARGTSSNGETCLIWVDDRFQEHWFSLSDVQRECGKNKTDSVLAAKFPRPSSAISNSLPPGIPDLGKQRKVDDREKALAREQDAAAGKEQPDPRHTSVPPQPIETVLAKQPTRFAPATGQHRLAPVLPTPLRQQEYLAPQYPPPENPQQRMYQLQGMYRPQEPYSHQGMYQPQGIYPPQEPYSQQGMFQQGTYPPPEPYSQQGILQPLRPPPQGMYQQGFYSQ</sequence>
<feature type="compositionally biased region" description="Basic and acidic residues" evidence="1">
    <location>
        <begin position="347"/>
        <end position="356"/>
    </location>
</feature>
<feature type="region of interest" description="Disordered" evidence="1">
    <location>
        <begin position="76"/>
        <end position="424"/>
    </location>
</feature>
<gene>
    <name evidence="2" type="ORF">S7711_09957</name>
</gene>
<dbReference type="Proteomes" id="UP000028045">
    <property type="component" value="Unassembled WGS sequence"/>
</dbReference>
<feature type="compositionally biased region" description="Polar residues" evidence="1">
    <location>
        <begin position="91"/>
        <end position="105"/>
    </location>
</feature>
<feature type="compositionally biased region" description="Basic and acidic residues" evidence="1">
    <location>
        <begin position="246"/>
        <end position="261"/>
    </location>
</feature>
<organism evidence="2 3">
    <name type="scientific">Stachybotrys chartarum (strain CBS 109288 / IBT 7711)</name>
    <name type="common">Toxic black mold</name>
    <name type="synonym">Stilbospora chartarum</name>
    <dbReference type="NCBI Taxonomy" id="1280523"/>
    <lineage>
        <taxon>Eukaryota</taxon>
        <taxon>Fungi</taxon>
        <taxon>Dikarya</taxon>
        <taxon>Ascomycota</taxon>
        <taxon>Pezizomycotina</taxon>
        <taxon>Sordariomycetes</taxon>
        <taxon>Hypocreomycetidae</taxon>
        <taxon>Hypocreales</taxon>
        <taxon>Stachybotryaceae</taxon>
        <taxon>Stachybotrys</taxon>
    </lineage>
</organism>
<feature type="compositionally biased region" description="Basic and acidic residues" evidence="1">
    <location>
        <begin position="395"/>
        <end position="406"/>
    </location>
</feature>
<feature type="compositionally biased region" description="Polar residues" evidence="1">
    <location>
        <begin position="115"/>
        <end position="138"/>
    </location>
</feature>
<evidence type="ECO:0000313" key="3">
    <source>
        <dbReference type="Proteomes" id="UP000028045"/>
    </source>
</evidence>
<feature type="compositionally biased region" description="Polar residues" evidence="1">
    <location>
        <begin position="740"/>
        <end position="751"/>
    </location>
</feature>
<feature type="compositionally biased region" description="Polar residues" evidence="1">
    <location>
        <begin position="385"/>
        <end position="394"/>
    </location>
</feature>
<name>A0A084B946_STACB</name>
<accession>A0A084B946</accession>
<reference evidence="2 3" key="1">
    <citation type="journal article" date="2014" name="BMC Genomics">
        <title>Comparative genome sequencing reveals chemotype-specific gene clusters in the toxigenic black mold Stachybotrys.</title>
        <authorList>
            <person name="Semeiks J."/>
            <person name="Borek D."/>
            <person name="Otwinowski Z."/>
            <person name="Grishin N.V."/>
        </authorList>
    </citation>
    <scope>NUCLEOTIDE SEQUENCE [LARGE SCALE GENOMIC DNA]</scope>
    <source>
        <strain evidence="3">CBS 109288 / IBT 7711</strain>
    </source>
</reference>